<dbReference type="EMBL" id="CP001742">
    <property type="protein sequence ID" value="ADL19785.1"/>
    <property type="molecule type" value="Genomic_DNA"/>
</dbReference>
<accession>D9PYZ8</accession>
<dbReference type="HOGENOM" id="CLU_695600_0_0_2"/>
<keyword evidence="3" id="KW-1185">Reference proteome</keyword>
<evidence type="ECO:0000313" key="2">
    <source>
        <dbReference type="EMBL" id="ADL19785.1"/>
    </source>
</evidence>
<feature type="transmembrane region" description="Helical" evidence="1">
    <location>
        <begin position="374"/>
        <end position="392"/>
    </location>
</feature>
<dbReference type="KEGG" id="asc:ASAC_1380"/>
<keyword evidence="1" id="KW-1133">Transmembrane helix</keyword>
<dbReference type="GO" id="GO:0004553">
    <property type="term" value="F:hydrolase activity, hydrolyzing O-glycosyl compounds"/>
    <property type="evidence" value="ECO:0007669"/>
    <property type="project" value="InterPro"/>
</dbReference>
<dbReference type="SUPFAM" id="SSF49899">
    <property type="entry name" value="Concanavalin A-like lectins/glucanases"/>
    <property type="match status" value="1"/>
</dbReference>
<dbReference type="eggNOG" id="arCOG03858">
    <property type="taxonomic scope" value="Archaea"/>
</dbReference>
<keyword evidence="1" id="KW-0472">Membrane</keyword>
<dbReference type="Proteomes" id="UP000000346">
    <property type="component" value="Chromosome"/>
</dbReference>
<organism evidence="2 3">
    <name type="scientific">Acidilobus saccharovorans (strain DSM 16705 / JCM 18335 / VKM B-2471 / 345-15)</name>
    <dbReference type="NCBI Taxonomy" id="666510"/>
    <lineage>
        <taxon>Archaea</taxon>
        <taxon>Thermoproteota</taxon>
        <taxon>Thermoprotei</taxon>
        <taxon>Acidilobales</taxon>
        <taxon>Acidilobaceae</taxon>
        <taxon>Acidilobus</taxon>
    </lineage>
</organism>
<keyword evidence="1" id="KW-0812">Transmembrane</keyword>
<reference evidence="2 3" key="1">
    <citation type="journal article" date="2010" name="Appl. Environ. Microbiol.">
        <title>The genome sequence of the crenarchaeon Acidilobus saccharovorans supports a new order, Acidilobales, and suggests an important ecological role in terrestrial acidic hot springs.</title>
        <authorList>
            <person name="Mardanov A.V."/>
            <person name="Svetlitchnyi V.A."/>
            <person name="Beletsky A.V."/>
            <person name="Prokofeva M.I."/>
            <person name="Bonch-Osmolovskaya E.A."/>
            <person name="Ravin N.V."/>
            <person name="Skryabin K.G."/>
        </authorList>
    </citation>
    <scope>NUCLEOTIDE SEQUENCE [LARGE SCALE GENOMIC DNA]</scope>
    <source>
        <strain evidence="3">DSM 16705 / JCM 18335 / VKM B-2471 / 345-15</strain>
    </source>
</reference>
<evidence type="ECO:0000313" key="3">
    <source>
        <dbReference type="Proteomes" id="UP000000346"/>
    </source>
</evidence>
<dbReference type="SMR" id="D9PYZ8"/>
<dbReference type="InterPro" id="IPR013320">
    <property type="entry name" value="ConA-like_dom_sf"/>
</dbReference>
<dbReference type="InParanoid" id="D9PYZ8"/>
<dbReference type="InterPro" id="IPR013319">
    <property type="entry name" value="GH11/12"/>
</dbReference>
<dbReference type="STRING" id="666510.ASAC_1380"/>
<evidence type="ECO:0000256" key="1">
    <source>
        <dbReference type="SAM" id="Phobius"/>
    </source>
</evidence>
<protein>
    <submittedName>
        <fullName evidence="2">Endo-beta1,4-glucanase</fullName>
    </submittedName>
</protein>
<dbReference type="AlphaFoldDB" id="D9PYZ8"/>
<gene>
    <name evidence="2" type="ordered locus">ASAC_1380</name>
</gene>
<dbReference type="CAZy" id="GH12">
    <property type="family name" value="Glycoside Hydrolase Family 12"/>
</dbReference>
<dbReference type="Gene3D" id="2.60.120.180">
    <property type="match status" value="1"/>
</dbReference>
<sequence length="396" mass="42846">MRLLYLALAVGVVAFALTGPQAAACSQYYTMIPRGNYSLLTLAGVNNYNAYIGGLQDGATAMISPMLWNLVGGTGNVTMVLSGGRLYVYINVTGVSRAIKFTPVVGFPDIMYGWYSWGPFYTRTSSYGFLSLPMPASEVPDLWSVVNYSLSLSRGAYNDFSYDIWLVRSPGVTSLGPSDVELMLWMFANQSLAGLPYWVTWRPITMPTLINGDIENVTYQVFILPRNGGPSGWMLIILIPEVNTSGGQYHGLLKGEYGVNLGELMNETLNIIGEFNGTRWEQGLYLSVIQLGAEVDAPGGDMIMNFNVSSWYLVNGSPTNLCSAMTTTTTTSVTAPQLTSTTSNVSTPVVSRSLTTSSSVQSPRPGEAHEVEELLVPAVVVITALIVALALLTKRK</sequence>
<name>D9PYZ8_ACIS3</name>
<proteinExistence type="predicted"/>